<evidence type="ECO:0000256" key="2">
    <source>
        <dbReference type="SAM" id="Phobius"/>
    </source>
</evidence>
<gene>
    <name evidence="3" type="ORF">C6P40_003872</name>
</gene>
<evidence type="ECO:0000256" key="1">
    <source>
        <dbReference type="SAM" id="MobiDB-lite"/>
    </source>
</evidence>
<protein>
    <recommendedName>
        <fullName evidence="5">Protein YIP</fullName>
    </recommendedName>
</protein>
<keyword evidence="2" id="KW-0472">Membrane</keyword>
<dbReference type="GO" id="GO:0005794">
    <property type="term" value="C:Golgi apparatus"/>
    <property type="evidence" value="ECO:0007669"/>
    <property type="project" value="InterPro"/>
</dbReference>
<feature type="transmembrane region" description="Helical" evidence="2">
    <location>
        <begin position="274"/>
        <end position="296"/>
    </location>
</feature>
<feature type="region of interest" description="Disordered" evidence="1">
    <location>
        <begin position="1"/>
        <end position="26"/>
    </location>
</feature>
<dbReference type="GO" id="GO:0031267">
    <property type="term" value="F:small GTPase binding"/>
    <property type="evidence" value="ECO:0007669"/>
    <property type="project" value="InterPro"/>
</dbReference>
<comment type="caution">
    <text evidence="3">The sequence shown here is derived from an EMBL/GenBank/DDBJ whole genome shotgun (WGS) entry which is preliminary data.</text>
</comment>
<evidence type="ECO:0000313" key="3">
    <source>
        <dbReference type="EMBL" id="KAG0686528.1"/>
    </source>
</evidence>
<reference evidence="3" key="1">
    <citation type="submission" date="2020-11" db="EMBL/GenBank/DDBJ databases">
        <title>Kefir isolates.</title>
        <authorList>
            <person name="Marcisauskas S."/>
            <person name="Kim Y."/>
            <person name="Blasche S."/>
        </authorList>
    </citation>
    <scope>NUCLEOTIDE SEQUENCE</scope>
    <source>
        <strain evidence="3">Olga-1</strain>
    </source>
</reference>
<dbReference type="Proteomes" id="UP000697127">
    <property type="component" value="Unassembled WGS sequence"/>
</dbReference>
<feature type="transmembrane region" description="Helical" evidence="2">
    <location>
        <begin position="173"/>
        <end position="193"/>
    </location>
</feature>
<feature type="transmembrane region" description="Helical" evidence="2">
    <location>
        <begin position="127"/>
        <end position="152"/>
    </location>
</feature>
<keyword evidence="2" id="KW-1133">Transmembrane helix</keyword>
<evidence type="ECO:0008006" key="5">
    <source>
        <dbReference type="Google" id="ProtNLM"/>
    </source>
</evidence>
<organism evidence="3 4">
    <name type="scientific">Pichia californica</name>
    <dbReference type="NCBI Taxonomy" id="460514"/>
    <lineage>
        <taxon>Eukaryota</taxon>
        <taxon>Fungi</taxon>
        <taxon>Dikarya</taxon>
        <taxon>Ascomycota</taxon>
        <taxon>Saccharomycotina</taxon>
        <taxon>Pichiomycetes</taxon>
        <taxon>Pichiales</taxon>
        <taxon>Pichiaceae</taxon>
        <taxon>Pichia</taxon>
    </lineage>
</organism>
<dbReference type="PANTHER" id="PTHR12822">
    <property type="entry name" value="PROTEIN YIPF"/>
    <property type="match status" value="1"/>
</dbReference>
<evidence type="ECO:0000313" key="4">
    <source>
        <dbReference type="Proteomes" id="UP000697127"/>
    </source>
</evidence>
<sequence length="300" mass="34090">MSYTKDPFNDIQDDFHIGDDDDNYDNDDIIIQPDMSSQQKSKKSSKLQDINLNNLSPTPINNLAQTSSVQPQFKKTFEGGYFSLNYYRQYFDINTSDFFKNCLSSMNPLNQPAADEFNNVGDLYGSVWITASLVFLLFFGNSFAGLLSGWFLGIDLETLKINYFKMIVSSINLLYGYTFIIPTILYLILKFYLKVLFLAPLTKLISIYSYANLLWSPAVFLSIFRGLLVNHTTLDTVLKWICIAIGALLSGCSIVYKIKVYFTTIFGEEDKKVMYILLLLLILAHIGFAIGVKVSFFGKL</sequence>
<feature type="transmembrane region" description="Helical" evidence="2">
    <location>
        <begin position="205"/>
        <end position="228"/>
    </location>
</feature>
<keyword evidence="2" id="KW-0812">Transmembrane</keyword>
<feature type="transmembrane region" description="Helical" evidence="2">
    <location>
        <begin position="240"/>
        <end position="262"/>
    </location>
</feature>
<dbReference type="InterPro" id="IPR039765">
    <property type="entry name" value="Yip5/YIPF1/YIPF2"/>
</dbReference>
<dbReference type="PANTHER" id="PTHR12822:SF2">
    <property type="entry name" value="PROTEIN YIPF"/>
    <property type="match status" value="1"/>
</dbReference>
<dbReference type="GO" id="GO:0016192">
    <property type="term" value="P:vesicle-mediated transport"/>
    <property type="evidence" value="ECO:0007669"/>
    <property type="project" value="InterPro"/>
</dbReference>
<name>A0A9P6WIR6_9ASCO</name>
<dbReference type="EMBL" id="PUHW01000463">
    <property type="protein sequence ID" value="KAG0686528.1"/>
    <property type="molecule type" value="Genomic_DNA"/>
</dbReference>
<dbReference type="AlphaFoldDB" id="A0A9P6WIR6"/>
<proteinExistence type="predicted"/>
<keyword evidence="4" id="KW-1185">Reference proteome</keyword>
<accession>A0A9P6WIR6</accession>